<feature type="transmembrane region" description="Helical" evidence="8">
    <location>
        <begin position="111"/>
        <end position="133"/>
    </location>
</feature>
<dbReference type="RefSeq" id="WP_247380602.1">
    <property type="nucleotide sequence ID" value="NZ_JALLGV010000008.1"/>
</dbReference>
<protein>
    <recommendedName>
        <fullName evidence="8">Fluoride-specific ion channel FluC</fullName>
    </recommendedName>
</protein>
<evidence type="ECO:0000313" key="10">
    <source>
        <dbReference type="Proteomes" id="UP001597119"/>
    </source>
</evidence>
<comment type="catalytic activity">
    <reaction evidence="7">
        <text>fluoride(in) = fluoride(out)</text>
        <dbReference type="Rhea" id="RHEA:76159"/>
        <dbReference type="ChEBI" id="CHEBI:17051"/>
    </reaction>
    <physiologicalReaction direction="left-to-right" evidence="7">
        <dbReference type="Rhea" id="RHEA:76160"/>
    </physiologicalReaction>
</comment>
<evidence type="ECO:0000256" key="5">
    <source>
        <dbReference type="ARBA" id="ARBA00023136"/>
    </source>
</evidence>
<name>A0ABD6CBT7_9EURY</name>
<comment type="function">
    <text evidence="8">Fluoride-specific ion channel. Important for reducing fluoride concentration in the cell, thus reducing its toxicity.</text>
</comment>
<organism evidence="9 10">
    <name type="scientific">Halorientalis brevis</name>
    <dbReference type="NCBI Taxonomy" id="1126241"/>
    <lineage>
        <taxon>Archaea</taxon>
        <taxon>Methanobacteriati</taxon>
        <taxon>Methanobacteriota</taxon>
        <taxon>Stenosarchaea group</taxon>
        <taxon>Halobacteria</taxon>
        <taxon>Halobacteriales</taxon>
        <taxon>Haloarculaceae</taxon>
        <taxon>Halorientalis</taxon>
    </lineage>
</organism>
<dbReference type="AlphaFoldDB" id="A0ABD6CBT7"/>
<evidence type="ECO:0000256" key="4">
    <source>
        <dbReference type="ARBA" id="ARBA00022989"/>
    </source>
</evidence>
<keyword evidence="8" id="KW-0406">Ion transport</keyword>
<dbReference type="Proteomes" id="UP001597119">
    <property type="component" value="Unassembled WGS sequence"/>
</dbReference>
<keyword evidence="8" id="KW-0407">Ion channel</keyword>
<evidence type="ECO:0000313" key="9">
    <source>
        <dbReference type="EMBL" id="MFD1587816.1"/>
    </source>
</evidence>
<keyword evidence="3 8" id="KW-0812">Transmembrane</keyword>
<evidence type="ECO:0000256" key="1">
    <source>
        <dbReference type="ARBA" id="ARBA00004651"/>
    </source>
</evidence>
<dbReference type="Pfam" id="PF02537">
    <property type="entry name" value="CRCB"/>
    <property type="match status" value="1"/>
</dbReference>
<keyword evidence="10" id="KW-1185">Reference proteome</keyword>
<comment type="caution">
    <text evidence="9">The sequence shown here is derived from an EMBL/GenBank/DDBJ whole genome shotgun (WGS) entry which is preliminary data.</text>
</comment>
<feature type="transmembrane region" description="Helical" evidence="8">
    <location>
        <begin position="81"/>
        <end position="99"/>
    </location>
</feature>
<comment type="caution">
    <text evidence="8">Lacks conserved residue(s) required for the propagation of feature annotation.</text>
</comment>
<dbReference type="GO" id="GO:0062054">
    <property type="term" value="F:fluoride channel activity"/>
    <property type="evidence" value="ECO:0007669"/>
    <property type="project" value="UniProtKB-UniRule"/>
</dbReference>
<dbReference type="GO" id="GO:0140114">
    <property type="term" value="P:cellular detoxification of fluoride"/>
    <property type="evidence" value="ECO:0007669"/>
    <property type="project" value="UniProtKB-UniRule"/>
</dbReference>
<dbReference type="InterPro" id="IPR003691">
    <property type="entry name" value="FluC"/>
</dbReference>
<evidence type="ECO:0000256" key="3">
    <source>
        <dbReference type="ARBA" id="ARBA00022692"/>
    </source>
</evidence>
<keyword evidence="4 8" id="KW-1133">Transmembrane helix</keyword>
<accession>A0ABD6CBT7</accession>
<gene>
    <name evidence="8" type="primary">fluC</name>
    <name evidence="8" type="synonym">crcB</name>
    <name evidence="9" type="ORF">ACFR9U_12560</name>
</gene>
<evidence type="ECO:0000256" key="8">
    <source>
        <dbReference type="HAMAP-Rule" id="MF_00454"/>
    </source>
</evidence>
<proteinExistence type="inferred from homology"/>
<comment type="similarity">
    <text evidence="6 8">Belongs to the fluoride channel Fluc/FEX (TC 1.A.43) family.</text>
</comment>
<evidence type="ECO:0000256" key="7">
    <source>
        <dbReference type="ARBA" id="ARBA00035585"/>
    </source>
</evidence>
<feature type="transmembrane region" description="Helical" evidence="8">
    <location>
        <begin position="49"/>
        <end position="69"/>
    </location>
</feature>
<keyword evidence="8" id="KW-0813">Transport</keyword>
<dbReference type="HAMAP" id="MF_00454">
    <property type="entry name" value="FluC"/>
    <property type="match status" value="1"/>
</dbReference>
<sequence length="137" mass="14072">MGTDRSEETAAGPMHALERVEPFLLIAVGGFVGAALRHAVAVALPAGTLPWGTLAANVLGSFALGVLLYEAHLAGVLSAETRLVIGTGFLSSFTTYSTFAVETAGLAPELAVANVVVNYVFGFTAILGGRWVARVIA</sequence>
<dbReference type="PANTHER" id="PTHR28259:SF1">
    <property type="entry name" value="FLUORIDE EXPORT PROTEIN 1-RELATED"/>
    <property type="match status" value="1"/>
</dbReference>
<dbReference type="PANTHER" id="PTHR28259">
    <property type="entry name" value="FLUORIDE EXPORT PROTEIN 1-RELATED"/>
    <property type="match status" value="1"/>
</dbReference>
<keyword evidence="5 8" id="KW-0472">Membrane</keyword>
<keyword evidence="2 8" id="KW-1003">Cell membrane</keyword>
<evidence type="ECO:0000256" key="6">
    <source>
        <dbReference type="ARBA" id="ARBA00035120"/>
    </source>
</evidence>
<dbReference type="GO" id="GO:0005886">
    <property type="term" value="C:plasma membrane"/>
    <property type="evidence" value="ECO:0007669"/>
    <property type="project" value="UniProtKB-SubCell"/>
</dbReference>
<comment type="subcellular location">
    <subcellularLocation>
        <location evidence="1 8">Cell membrane</location>
        <topology evidence="1 8">Multi-pass membrane protein</topology>
    </subcellularLocation>
</comment>
<reference evidence="9 10" key="1">
    <citation type="journal article" date="2019" name="Int. J. Syst. Evol. Microbiol.">
        <title>The Global Catalogue of Microorganisms (GCM) 10K type strain sequencing project: providing services to taxonomists for standard genome sequencing and annotation.</title>
        <authorList>
            <consortium name="The Broad Institute Genomics Platform"/>
            <consortium name="The Broad Institute Genome Sequencing Center for Infectious Disease"/>
            <person name="Wu L."/>
            <person name="Ma J."/>
        </authorList>
    </citation>
    <scope>NUCLEOTIDE SEQUENCE [LARGE SCALE GENOMIC DNA]</scope>
    <source>
        <strain evidence="9 10">CGMCC 1.12125</strain>
    </source>
</reference>
<evidence type="ECO:0000256" key="2">
    <source>
        <dbReference type="ARBA" id="ARBA00022475"/>
    </source>
</evidence>
<feature type="transmembrane region" description="Helical" evidence="8">
    <location>
        <begin position="23"/>
        <end position="43"/>
    </location>
</feature>
<dbReference type="EMBL" id="JBHUDJ010000006">
    <property type="protein sequence ID" value="MFD1587816.1"/>
    <property type="molecule type" value="Genomic_DNA"/>
</dbReference>